<gene>
    <name evidence="1" type="ORF">CINF_0845</name>
</gene>
<dbReference type="RefSeq" id="WP_179975863.1">
    <property type="nucleotide sequence ID" value="NZ_CP049075.1"/>
</dbReference>
<dbReference type="EMBL" id="CP049075">
    <property type="protein sequence ID" value="QLI05358.1"/>
    <property type="molecule type" value="Genomic_DNA"/>
</dbReference>
<accession>A0A7H9CJB7</accession>
<name>A0A7H9CJB7_9BACT</name>
<evidence type="ECO:0008006" key="3">
    <source>
        <dbReference type="Google" id="ProtNLM"/>
    </source>
</evidence>
<dbReference type="Proteomes" id="UP000509414">
    <property type="component" value="Chromosome"/>
</dbReference>
<evidence type="ECO:0000313" key="1">
    <source>
        <dbReference type="EMBL" id="QLI05358.1"/>
    </source>
</evidence>
<dbReference type="KEGG" id="cinf:CINF_0845"/>
<proteinExistence type="predicted"/>
<dbReference type="AlphaFoldDB" id="A0A7H9CJB7"/>
<organism evidence="1 2">
    <name type="scientific">Candidatus Campylobacter infans</name>
    <dbReference type="NCBI Taxonomy" id="2561898"/>
    <lineage>
        <taxon>Bacteria</taxon>
        <taxon>Pseudomonadati</taxon>
        <taxon>Campylobacterota</taxon>
        <taxon>Epsilonproteobacteria</taxon>
        <taxon>Campylobacterales</taxon>
        <taxon>Campylobacteraceae</taxon>
        <taxon>Campylobacter</taxon>
    </lineage>
</organism>
<protein>
    <recommendedName>
        <fullName evidence="3">AsmA family protein</fullName>
    </recommendedName>
</protein>
<sequence>MKILAWIFGVLLVICGMIYTLIFTSLGNAILAPRIEAFVSEKIAMPFKLNEFKLGFNDLKISSTINGELSISTSGKYSILDKNLDLKYKIYANSFSSMPLNLNIAGDVKGSFENILANGSGNLAGSKLRYATRIVDFNPLELKLDARNLDLSQLSLIALKKPYLRGFASITADVALKNGTQFGFANINAPKISADNALINKDYGIKLPKNFNANLNSDISVNNSILTAITTLNTSLANANAQKTSYNLKTNELNTDFNLDIANLANLEPLISQKLNGSVKIALNTQIKNNKMQFLDAQINGLGGNIMAKLVNGELNAQIKDIKLAEALSLASLPPLAKSQINGFAKITGLNNPQNANGNASLKFSKGELDYKQMNKILNSDLKSNIIFTGDTKISVLSGVLNLDALLDSPALKMAKLSAKYELNTASGDADFNANIPNLGLIFGSKAKTSAYIKANANFKNNAIAKANIDINGLGGNINATLNNQSLQANINNIQAGNVFAIIAQDELFSGSLNANINLSSLDITKLNGQGQISLNNAVFNAPNLSKMLDVKFPQNSKFNLNAKVSFKDSLAKFNALFNSDLAKLDELNGTYDLKQNALNADFKASVANLANLAFLSGASINAPLNANGKVSMINGALNAKINSDIFGSQTSANYANDTLNASMQKVKIENILSALGYDKFYLGLANTNFKYNLKNAVGEFDADVLEGKLAQNGLTQLINAVFKRDITNEVYENGKVYGTINKNYITLNAKISSPKSNISIEKGAINSATKTLNIPLKANFEKTDLSINITGTTDKPKYNVKSDYLQEKVINKAFDKLIKNDEKRENTKQILNDLKGLF</sequence>
<evidence type="ECO:0000313" key="2">
    <source>
        <dbReference type="Proteomes" id="UP000509414"/>
    </source>
</evidence>
<reference evidence="1 2" key="1">
    <citation type="submission" date="2020-02" db="EMBL/GenBank/DDBJ databases">
        <title>Complete genome sequence of the novel Campylobacter species Candidatus Campylobacter infans.</title>
        <authorList>
            <person name="Duim B."/>
            <person name="Zomer A."/>
            <person name="van der Graaf L."/>
            <person name="Wagenaar J."/>
        </authorList>
    </citation>
    <scope>NUCLEOTIDE SEQUENCE [LARGE SCALE GENOMIC DNA]</scope>
    <source>
        <strain evidence="1 2">19S00001</strain>
    </source>
</reference>
<keyword evidence="2" id="KW-1185">Reference proteome</keyword>